<dbReference type="OMA" id="LMKFLTA"/>
<dbReference type="PANTHER" id="PTHR11787">
    <property type="entry name" value="RAB GDP-DISSOCIATION INHIBITOR"/>
    <property type="match status" value="1"/>
</dbReference>
<evidence type="ECO:0008006" key="5">
    <source>
        <dbReference type="Google" id="ProtNLM"/>
    </source>
</evidence>
<organism evidence="3 4">
    <name type="scientific">Endocarpon pusillum (strain Z07020 / HMAS-L-300199)</name>
    <name type="common">Lichen-forming fungus</name>
    <dbReference type="NCBI Taxonomy" id="1263415"/>
    <lineage>
        <taxon>Eukaryota</taxon>
        <taxon>Fungi</taxon>
        <taxon>Dikarya</taxon>
        <taxon>Ascomycota</taxon>
        <taxon>Pezizomycotina</taxon>
        <taxon>Eurotiomycetes</taxon>
        <taxon>Chaetothyriomycetidae</taxon>
        <taxon>Verrucariales</taxon>
        <taxon>Verrucariaceae</taxon>
        <taxon>Endocarpon</taxon>
    </lineage>
</organism>
<evidence type="ECO:0000256" key="1">
    <source>
        <dbReference type="ARBA" id="ARBA00005593"/>
    </source>
</evidence>
<dbReference type="EMBL" id="KE720921">
    <property type="protein sequence ID" value="ERF73839.1"/>
    <property type="molecule type" value="Genomic_DNA"/>
</dbReference>
<dbReference type="PANTHER" id="PTHR11787:SF4">
    <property type="entry name" value="CHM, RAB ESCORT PROTEIN 1"/>
    <property type="match status" value="1"/>
</dbReference>
<dbReference type="GO" id="GO:0007264">
    <property type="term" value="P:small GTPase-mediated signal transduction"/>
    <property type="evidence" value="ECO:0007669"/>
    <property type="project" value="InterPro"/>
</dbReference>
<accession>U1HWQ0</accession>
<evidence type="ECO:0000313" key="3">
    <source>
        <dbReference type="EMBL" id="ERF73839.1"/>
    </source>
</evidence>
<dbReference type="Gene3D" id="3.50.50.60">
    <property type="entry name" value="FAD/NAD(P)-binding domain"/>
    <property type="match status" value="2"/>
</dbReference>
<proteinExistence type="inferred from homology"/>
<keyword evidence="4" id="KW-1185">Reference proteome</keyword>
<dbReference type="GO" id="GO:0005634">
    <property type="term" value="C:nucleus"/>
    <property type="evidence" value="ECO:0007669"/>
    <property type="project" value="TreeGrafter"/>
</dbReference>
<comment type="similarity">
    <text evidence="1">Belongs to the Rab GDI family.</text>
</comment>
<dbReference type="OrthoDB" id="1923006at2759"/>
<gene>
    <name evidence="3" type="ORF">EPUS_05544</name>
</gene>
<dbReference type="GO" id="GO:0005092">
    <property type="term" value="F:GDP-dissociation inhibitor activity"/>
    <property type="evidence" value="ECO:0007669"/>
    <property type="project" value="InterPro"/>
</dbReference>
<reference evidence="4" key="1">
    <citation type="journal article" date="2014" name="BMC Genomics">
        <title>Genome characteristics reveal the impact of lichenization on lichen-forming fungus Endocarpon pusillum Hedwig (Verrucariales, Ascomycota).</title>
        <authorList>
            <person name="Wang Y.-Y."/>
            <person name="Liu B."/>
            <person name="Zhang X.-Y."/>
            <person name="Zhou Q.-M."/>
            <person name="Zhang T."/>
            <person name="Li H."/>
            <person name="Yu Y.-F."/>
            <person name="Zhang X.-L."/>
            <person name="Hao X.-Y."/>
            <person name="Wang M."/>
            <person name="Wang L."/>
            <person name="Wei J.-C."/>
        </authorList>
    </citation>
    <scope>NUCLEOTIDE SEQUENCE [LARGE SCALE GENOMIC DNA]</scope>
    <source>
        <strain evidence="4">Z07020 / HMAS-L-300199</strain>
    </source>
</reference>
<dbReference type="Proteomes" id="UP000019373">
    <property type="component" value="Unassembled WGS sequence"/>
</dbReference>
<dbReference type="GO" id="GO:0005829">
    <property type="term" value="C:cytosol"/>
    <property type="evidence" value="ECO:0007669"/>
    <property type="project" value="TreeGrafter"/>
</dbReference>
<dbReference type="SUPFAM" id="SSF51905">
    <property type="entry name" value="FAD/NAD(P)-binding domain"/>
    <property type="match status" value="1"/>
</dbReference>
<dbReference type="PRINTS" id="PR00891">
    <property type="entry name" value="RABGDIREP"/>
</dbReference>
<dbReference type="GO" id="GO:0005968">
    <property type="term" value="C:Rab-protein geranylgeranyltransferase complex"/>
    <property type="evidence" value="ECO:0007669"/>
    <property type="project" value="TreeGrafter"/>
</dbReference>
<dbReference type="PROSITE" id="PS50890">
    <property type="entry name" value="PUA"/>
    <property type="match status" value="1"/>
</dbReference>
<name>U1HWQ0_ENDPU</name>
<dbReference type="eggNOG" id="KOG1439">
    <property type="taxonomic scope" value="Eukaryota"/>
</dbReference>
<evidence type="ECO:0000256" key="2">
    <source>
        <dbReference type="SAM" id="MobiDB-lite"/>
    </source>
</evidence>
<dbReference type="InterPro" id="IPR036188">
    <property type="entry name" value="FAD/NAD-bd_sf"/>
</dbReference>
<dbReference type="Pfam" id="PF00996">
    <property type="entry name" value="GDI"/>
    <property type="match status" value="1"/>
</dbReference>
<dbReference type="GeneID" id="19240492"/>
<dbReference type="AlphaFoldDB" id="U1HWQ0"/>
<sequence length="559" mass="59921">MHDLGYSGVAIAVALPVVCDPANPPALAYPDFAATMEALSDTIWDVVIAGTGIRQSLLALALSRSHKRVLHIDQNRYYGGTEAAFSLEEASKWSDESQHISREAYHLSAILAALVSSRLHTQIEFQAVGTWWIDRDRLVEVSESNKQNNGATDSHGGKGHPVVQPSGMLQKIPSTREDVFADDTLAPRDKRALMKFLRTLIMDPILDAESNQDHPIPSALTTLSAMPPLLAQPLLALSMSYDSPSAVRTKSVVSRIRRHIQSIGMFGPGFGAVMPKYGGGAEIAQVACRASAVGGAVYVLGRGLAKVDEPRVQSAEAEALAAASAEEVVRLELSDGEEIKARFVVGGAEDIPTGDIEGGARQLNIDLVKMVHSISIVSSPLEHLFPPTAESGPMPAGAVVVYDGHDHKTTSGYDSVSRAGPVYMVIHSSESGECPRGQCVIYSSTVSSSEGSEDANVQRLDDAIANLLAASPLSDSKSEVLWSLKYRLQGRPIDSDAGPVVSSQSGRVMLFPVASVDPVFDDSVLDGVKDIWKRILGNEVEVSEFLKFEERTEDDEEGL</sequence>
<protein>
    <recommendedName>
        <fullName evidence="5">Rab proteins geranylgeranyltransferase</fullName>
    </recommendedName>
</protein>
<feature type="region of interest" description="Disordered" evidence="2">
    <location>
        <begin position="145"/>
        <end position="166"/>
    </location>
</feature>
<dbReference type="InterPro" id="IPR018203">
    <property type="entry name" value="GDP_dissociation_inhibitor"/>
</dbReference>
<evidence type="ECO:0000313" key="4">
    <source>
        <dbReference type="Proteomes" id="UP000019373"/>
    </source>
</evidence>
<dbReference type="GO" id="GO:0016192">
    <property type="term" value="P:vesicle-mediated transport"/>
    <property type="evidence" value="ECO:0007669"/>
    <property type="project" value="TreeGrafter"/>
</dbReference>
<dbReference type="RefSeq" id="XP_007800540.1">
    <property type="nucleotide sequence ID" value="XM_007802349.1"/>
</dbReference>
<dbReference type="HOGENOM" id="CLU_021695_3_1_1"/>